<dbReference type="OrthoDB" id="9947087at2"/>
<name>A0A1X7MR34_9LACT</name>
<keyword evidence="2" id="KW-1185">Reference proteome</keyword>
<dbReference type="RefSeq" id="WP_085558802.1">
    <property type="nucleotide sequence ID" value="NZ_FOAH01000020.1"/>
</dbReference>
<dbReference type="EMBL" id="FXBJ01000002">
    <property type="protein sequence ID" value="SMH27155.1"/>
    <property type="molecule type" value="Genomic_DNA"/>
</dbReference>
<evidence type="ECO:0000313" key="1">
    <source>
        <dbReference type="EMBL" id="SMH27155.1"/>
    </source>
</evidence>
<dbReference type="Proteomes" id="UP000193435">
    <property type="component" value="Unassembled WGS sequence"/>
</dbReference>
<organism evidence="1 2">
    <name type="scientific">Carnobacterium iners</name>
    <dbReference type="NCBI Taxonomy" id="1073423"/>
    <lineage>
        <taxon>Bacteria</taxon>
        <taxon>Bacillati</taxon>
        <taxon>Bacillota</taxon>
        <taxon>Bacilli</taxon>
        <taxon>Lactobacillales</taxon>
        <taxon>Carnobacteriaceae</taxon>
        <taxon>Carnobacterium</taxon>
    </lineage>
</organism>
<accession>A0A1X7MR34</accession>
<dbReference type="AlphaFoldDB" id="A0A1X7MR34"/>
<proteinExistence type="predicted"/>
<reference evidence="1 2" key="1">
    <citation type="submission" date="2017-04" db="EMBL/GenBank/DDBJ databases">
        <authorList>
            <person name="Afonso C.L."/>
            <person name="Miller P.J."/>
            <person name="Scott M.A."/>
            <person name="Spackman E."/>
            <person name="Goraichik I."/>
            <person name="Dimitrov K.M."/>
            <person name="Suarez D.L."/>
            <person name="Swayne D.E."/>
        </authorList>
    </citation>
    <scope>NUCLEOTIDE SEQUENCE [LARGE SCALE GENOMIC DNA]</scope>
    <source>
        <strain evidence="1 2">LMG26642</strain>
    </source>
</reference>
<sequence length="86" mass="10025">MAETKVGIELKVEIEDFIEAYGDSLDILNKIIEMQKNIMQFKESMSIQEHLNYMSAVDKMNEINKVVEEKLEKLVKINTSMKMLVK</sequence>
<protein>
    <submittedName>
        <fullName evidence="1">Uncharacterized protein</fullName>
    </submittedName>
</protein>
<evidence type="ECO:0000313" key="2">
    <source>
        <dbReference type="Proteomes" id="UP000193435"/>
    </source>
</evidence>
<dbReference type="STRING" id="1073423.SAMN04488700_0488"/>
<gene>
    <name evidence="1" type="ORF">SAMN04488700_0488</name>
</gene>